<keyword evidence="2" id="KW-0482">Metalloprotease</keyword>
<keyword evidence="2" id="KW-0378">Hydrolase</keyword>
<dbReference type="RefSeq" id="WP_041964774.1">
    <property type="nucleotide sequence ID" value="NZ_BASE01000019.1"/>
</dbReference>
<evidence type="ECO:0000313" key="3">
    <source>
        <dbReference type="Proteomes" id="UP000031014"/>
    </source>
</evidence>
<dbReference type="Gene3D" id="3.30.2010.10">
    <property type="entry name" value="Metalloproteases ('zincins'), catalytic domain"/>
    <property type="match status" value="1"/>
</dbReference>
<gene>
    <name evidence="2" type="ORF">SAMD00020551_1014</name>
</gene>
<keyword evidence="2" id="KW-0645">Protease</keyword>
<dbReference type="PANTHER" id="PTHR30399">
    <property type="entry name" value="UNCHARACTERIZED PROTEIN YGJP"/>
    <property type="match status" value="1"/>
</dbReference>
<dbReference type="Pfam" id="PF01863">
    <property type="entry name" value="YgjP-like"/>
    <property type="match status" value="1"/>
</dbReference>
<reference evidence="2 3" key="1">
    <citation type="submission" date="2013-06" db="EMBL/GenBank/DDBJ databases">
        <title>Whole genome shotgun sequence of Bacillus selenatarsenatis SF-1.</title>
        <authorList>
            <person name="Kuroda M."/>
            <person name="Sei K."/>
            <person name="Yamashita M."/>
            <person name="Ike M."/>
        </authorList>
    </citation>
    <scope>NUCLEOTIDE SEQUENCE [LARGE SCALE GENOMIC DNA]</scope>
    <source>
        <strain evidence="2 3">SF-1</strain>
    </source>
</reference>
<feature type="domain" description="YgjP-like metallopeptidase" evidence="1">
    <location>
        <begin position="21"/>
        <end position="227"/>
    </location>
</feature>
<evidence type="ECO:0000313" key="2">
    <source>
        <dbReference type="EMBL" id="GAM12879.1"/>
    </source>
</evidence>
<dbReference type="InterPro" id="IPR053136">
    <property type="entry name" value="UTP_pyrophosphatase-like"/>
</dbReference>
<dbReference type="GO" id="GO:0006508">
    <property type="term" value="P:proteolysis"/>
    <property type="evidence" value="ECO:0007669"/>
    <property type="project" value="UniProtKB-KW"/>
</dbReference>
<dbReference type="STRING" id="1321606.SAMD00020551_1014"/>
<sequence>MLHTFLGETIGYDLIYKNRTTIGIYMDFYGHVEVHAPKGTSDASVLQILEGRWDLILQRAKEMKERASAGREKEYGPGGQFLYLGRLYHILISQDADIEKDNAVFEADKLHVYVKEQNEESIKQALKRFYYQQCKALVEKRVKFYQSEFKIKPRSIRITDSRANWGTCDSMRNLTFNWKLSMAPMEVIDYVVVHEMCHMVHMNHDRSFWRLVGKIMPEYERYERWLAVSGWRMEV</sequence>
<evidence type="ECO:0000259" key="1">
    <source>
        <dbReference type="Pfam" id="PF01863"/>
    </source>
</evidence>
<dbReference type="AlphaFoldDB" id="A0A0A8X0Z2"/>
<organism evidence="2 3">
    <name type="scientific">Mesobacillus selenatarsenatis (strain DSM 18680 / JCM 14380 / FERM P-15431 / SF-1)</name>
    <dbReference type="NCBI Taxonomy" id="1321606"/>
    <lineage>
        <taxon>Bacteria</taxon>
        <taxon>Bacillati</taxon>
        <taxon>Bacillota</taxon>
        <taxon>Bacilli</taxon>
        <taxon>Bacillales</taxon>
        <taxon>Bacillaceae</taxon>
        <taxon>Mesobacillus</taxon>
    </lineage>
</organism>
<dbReference type="Proteomes" id="UP000031014">
    <property type="component" value="Unassembled WGS sequence"/>
</dbReference>
<dbReference type="OrthoDB" id="9811177at2"/>
<dbReference type="PANTHER" id="PTHR30399:SF1">
    <property type="entry name" value="UTP PYROPHOSPHATASE"/>
    <property type="match status" value="1"/>
</dbReference>
<dbReference type="InterPro" id="IPR002725">
    <property type="entry name" value="YgjP-like_metallopeptidase"/>
</dbReference>
<dbReference type="EMBL" id="BASE01000019">
    <property type="protein sequence ID" value="GAM12879.1"/>
    <property type="molecule type" value="Genomic_DNA"/>
</dbReference>
<keyword evidence="3" id="KW-1185">Reference proteome</keyword>
<protein>
    <submittedName>
        <fullName evidence="2">Zinc metalloprotease</fullName>
        <ecNumber evidence="2">3.4.24.-</ecNumber>
    </submittedName>
</protein>
<dbReference type="EC" id="3.4.24.-" evidence="2"/>
<proteinExistence type="predicted"/>
<comment type="caution">
    <text evidence="2">The sequence shown here is derived from an EMBL/GenBank/DDBJ whole genome shotgun (WGS) entry which is preliminary data.</text>
</comment>
<accession>A0A0A8X0Z2</accession>
<name>A0A0A8X0Z2_MESS1</name>
<dbReference type="CDD" id="cd07344">
    <property type="entry name" value="M48_yhfN_like"/>
    <property type="match status" value="1"/>
</dbReference>
<dbReference type="GO" id="GO:0008237">
    <property type="term" value="F:metallopeptidase activity"/>
    <property type="evidence" value="ECO:0007669"/>
    <property type="project" value="UniProtKB-KW"/>
</dbReference>